<dbReference type="RefSeq" id="WP_234533586.1">
    <property type="nucleotide sequence ID" value="NZ_CAKMAB010000009.1"/>
</dbReference>
<keyword evidence="1" id="KW-0812">Transmembrane</keyword>
<comment type="caution">
    <text evidence="2">The sequence shown here is derived from an EMBL/GenBank/DDBJ whole genome shotgun (WGS) entry which is preliminary data.</text>
</comment>
<dbReference type="Proteomes" id="UP000838749">
    <property type="component" value="Unassembled WGS sequence"/>
</dbReference>
<feature type="transmembrane region" description="Helical" evidence="1">
    <location>
        <begin position="70"/>
        <end position="94"/>
    </location>
</feature>
<reference evidence="2" key="1">
    <citation type="submission" date="2021-12" db="EMBL/GenBank/DDBJ databases">
        <authorList>
            <person name="Criscuolo A."/>
        </authorList>
    </citation>
    <scope>NUCLEOTIDE SEQUENCE</scope>
    <source>
        <strain evidence="2">CIP111894</strain>
    </source>
</reference>
<dbReference type="EMBL" id="CAKMAB010000009">
    <property type="protein sequence ID" value="CAH1055957.1"/>
    <property type="molecule type" value="Genomic_DNA"/>
</dbReference>
<proteinExistence type="predicted"/>
<feature type="transmembrane region" description="Helical" evidence="1">
    <location>
        <begin position="42"/>
        <end position="58"/>
    </location>
</feature>
<evidence type="ECO:0000313" key="3">
    <source>
        <dbReference type="Proteomes" id="UP000838749"/>
    </source>
</evidence>
<name>A0ABN8FHN9_9BACL</name>
<feature type="transmembrane region" description="Helical" evidence="1">
    <location>
        <begin position="106"/>
        <end position="126"/>
    </location>
</feature>
<evidence type="ECO:0000313" key="2">
    <source>
        <dbReference type="EMBL" id="CAH1055957.1"/>
    </source>
</evidence>
<accession>A0ABN8FHN9</accession>
<keyword evidence="1" id="KW-0472">Membrane</keyword>
<feature type="transmembrane region" description="Helical" evidence="1">
    <location>
        <begin position="164"/>
        <end position="184"/>
    </location>
</feature>
<keyword evidence="3" id="KW-1185">Reference proteome</keyword>
<gene>
    <name evidence="2" type="ORF">PAECIP111894_02110</name>
</gene>
<feature type="transmembrane region" description="Helical" evidence="1">
    <location>
        <begin position="204"/>
        <end position="224"/>
    </location>
</feature>
<evidence type="ECO:0000256" key="1">
    <source>
        <dbReference type="SAM" id="Phobius"/>
    </source>
</evidence>
<keyword evidence="1" id="KW-1133">Transmembrane helix</keyword>
<feature type="transmembrane region" description="Helical" evidence="1">
    <location>
        <begin position="18"/>
        <end position="36"/>
    </location>
</feature>
<organism evidence="2 3">
    <name type="scientific">Paenibacillus pseudetheri</name>
    <dbReference type="NCBI Taxonomy" id="2897682"/>
    <lineage>
        <taxon>Bacteria</taxon>
        <taxon>Bacillati</taxon>
        <taxon>Bacillota</taxon>
        <taxon>Bacilli</taxon>
        <taxon>Bacillales</taxon>
        <taxon>Paenibacillaceae</taxon>
        <taxon>Paenibacillus</taxon>
    </lineage>
</organism>
<sequence>MLQQVLKRFKRLAKEKPLFFPLLILASLFFSFYFIFNVRANIWISLILYFLSLSILYFDDLATEKIRGIIVVLTVPSVIIFTFIAGSVAFIIQGDFEPLQLFFNKFLLVFCFEEVVFFLVIHLNVINHSIKKKWKVAQLKNKVSREDDKKKIEEHLNKIKTASAYVAPIFTIPSIIYKALEIILPSLFTKDQSATNIHPADPLLLVLYIFTFSLLVMTVYRAVIDHLLFNLKYSDKYKI</sequence>
<protein>
    <submittedName>
        <fullName evidence="2">Uncharacterized protein</fullName>
    </submittedName>
</protein>